<keyword evidence="7" id="KW-0677">Repeat</keyword>
<accession>A0AA47MNQ8</accession>
<evidence type="ECO:0000256" key="5">
    <source>
        <dbReference type="ARBA" id="ARBA00022723"/>
    </source>
</evidence>
<dbReference type="PROSITE" id="PS50853">
    <property type="entry name" value="FN3"/>
    <property type="match status" value="2"/>
</dbReference>
<organism evidence="17 18">
    <name type="scientific">Merluccius polli</name>
    <name type="common">Benguela hake</name>
    <name type="synonym">Merluccius cadenati</name>
    <dbReference type="NCBI Taxonomy" id="89951"/>
    <lineage>
        <taxon>Eukaryota</taxon>
        <taxon>Metazoa</taxon>
        <taxon>Chordata</taxon>
        <taxon>Craniata</taxon>
        <taxon>Vertebrata</taxon>
        <taxon>Euteleostomi</taxon>
        <taxon>Actinopterygii</taxon>
        <taxon>Neopterygii</taxon>
        <taxon>Teleostei</taxon>
        <taxon>Neoteleostei</taxon>
        <taxon>Acanthomorphata</taxon>
        <taxon>Zeiogadaria</taxon>
        <taxon>Gadariae</taxon>
        <taxon>Gadiformes</taxon>
        <taxon>Gadoidei</taxon>
        <taxon>Merlucciidae</taxon>
        <taxon>Merluccius</taxon>
    </lineage>
</organism>
<keyword evidence="13" id="KW-0325">Glycoprotein</keyword>
<dbReference type="CDD" id="cd00063">
    <property type="entry name" value="FN3"/>
    <property type="match status" value="1"/>
</dbReference>
<dbReference type="FunFam" id="2.60.40.10:FF:000287">
    <property type="entry name" value="Prolactin receptor"/>
    <property type="match status" value="1"/>
</dbReference>
<evidence type="ECO:0000256" key="11">
    <source>
        <dbReference type="ARBA" id="ARBA00023157"/>
    </source>
</evidence>
<evidence type="ECO:0000313" key="18">
    <source>
        <dbReference type="Proteomes" id="UP001174136"/>
    </source>
</evidence>
<dbReference type="AlphaFoldDB" id="A0AA47MNQ8"/>
<keyword evidence="18" id="KW-1185">Reference proteome</keyword>
<feature type="compositionally biased region" description="Basic and acidic residues" evidence="14">
    <location>
        <begin position="12"/>
        <end position="25"/>
    </location>
</feature>
<protein>
    <recommendedName>
        <fullName evidence="3">Prolactin receptor</fullName>
    </recommendedName>
</protein>
<dbReference type="GO" id="GO:0004896">
    <property type="term" value="F:cytokine receptor activity"/>
    <property type="evidence" value="ECO:0007669"/>
    <property type="project" value="InterPro"/>
</dbReference>
<evidence type="ECO:0000256" key="6">
    <source>
        <dbReference type="ARBA" id="ARBA00022729"/>
    </source>
</evidence>
<comment type="subcellular location">
    <subcellularLocation>
        <location evidence="1">Membrane</location>
        <topology evidence="1">Single-pass type I membrane protein</topology>
    </subcellularLocation>
</comment>
<feature type="region of interest" description="Disordered" evidence="14">
    <location>
        <begin position="1"/>
        <end position="25"/>
    </location>
</feature>
<evidence type="ECO:0000256" key="9">
    <source>
        <dbReference type="ARBA" id="ARBA00022989"/>
    </source>
</evidence>
<keyword evidence="6" id="KW-0732">Signal</keyword>
<dbReference type="InterPro" id="IPR003961">
    <property type="entry name" value="FN3_dom"/>
</dbReference>
<dbReference type="InterPro" id="IPR003528">
    <property type="entry name" value="Long_hematopoietin_rcpt_CS"/>
</dbReference>
<dbReference type="FunFam" id="2.60.40.10:FF:000358">
    <property type="entry name" value="Prolactin receptor"/>
    <property type="match status" value="1"/>
</dbReference>
<comment type="similarity">
    <text evidence="2">Belongs to the type I cytokine receptor family. Type 1 subfamily.</text>
</comment>
<dbReference type="SMART" id="SM00060">
    <property type="entry name" value="FN3"/>
    <property type="match status" value="2"/>
</dbReference>
<evidence type="ECO:0000256" key="1">
    <source>
        <dbReference type="ARBA" id="ARBA00004479"/>
    </source>
</evidence>
<evidence type="ECO:0000313" key="17">
    <source>
        <dbReference type="EMBL" id="KAK0143464.1"/>
    </source>
</evidence>
<evidence type="ECO:0000259" key="16">
    <source>
        <dbReference type="PROSITE" id="PS50853"/>
    </source>
</evidence>
<keyword evidence="12 17" id="KW-0675">Receptor</keyword>
<sequence>MRLELPSGSSTFREHNSISSELGDRRTPWGTHFREELGKMRMVIGVAVALSLVFGVVKCDGGSLPGKPVLVNCRSPEKETFTCWWTPGSDGGLTTTHRLFYNKENSDGTFECPDYRSAGDNACFFDRSHTSVWVSYWVRVEASNALGNTTSETLEVDVVDIVQPSSPENVTVLLETLEGNAYLHVKWQPPPETDISSGWVTLIYQLRVKTAGEEKWEEYLSGKQAHFNIHSLHSGEEYMVQVRCKLDHGHWSAWSDITYVQLHNYALKQTLFWTLASVIVIFLITAFMCFLIVKRKKVKQWLLPPIPGPKIRGFDSQPLQLWFLPEQINDGKNNNPELTLFLQSRYSEQVLYGLIHQGFPPTPAYRHQEECLVVSDGEDGLVPAVQKAHIRKRSLIVPGFYQLSSVTCEGGSAHGPARGPKAVESDASPGDTLNRSSAPGEDLNIAPTEEQSRSTETSGEESTEGPAEPDGHPGVVVPGIALGRFKDTGYVGAEEPEKGAQVANEKLDYSRVSGVNSDNALVLEKGNVPLTSRCQKKGNHMEATDQAALEKDGVCVGLLDNGYVDSIPVLTMI</sequence>
<feature type="domain" description="Fibronectin type-III" evidence="16">
    <location>
        <begin position="166"/>
        <end position="265"/>
    </location>
</feature>
<keyword evidence="5" id="KW-0479">Metal-binding</keyword>
<evidence type="ECO:0000256" key="15">
    <source>
        <dbReference type="SAM" id="Phobius"/>
    </source>
</evidence>
<proteinExistence type="inferred from homology"/>
<keyword evidence="4 15" id="KW-0812">Transmembrane</keyword>
<feature type="region of interest" description="Disordered" evidence="14">
    <location>
        <begin position="410"/>
        <end position="475"/>
    </location>
</feature>
<dbReference type="GO" id="GO:0009897">
    <property type="term" value="C:external side of plasma membrane"/>
    <property type="evidence" value="ECO:0007669"/>
    <property type="project" value="TreeGrafter"/>
</dbReference>
<keyword evidence="11" id="KW-1015">Disulfide bond</keyword>
<evidence type="ECO:0000256" key="2">
    <source>
        <dbReference type="ARBA" id="ARBA00007885"/>
    </source>
</evidence>
<evidence type="ECO:0000256" key="4">
    <source>
        <dbReference type="ARBA" id="ARBA00022692"/>
    </source>
</evidence>
<evidence type="ECO:0000256" key="10">
    <source>
        <dbReference type="ARBA" id="ARBA00023136"/>
    </source>
</evidence>
<name>A0AA47MNQ8_MERPO</name>
<dbReference type="PANTHER" id="PTHR23037:SF46">
    <property type="entry name" value="INTERLEUKIN 5 RECEPTOR SUBUNIT ALPHA"/>
    <property type="match status" value="1"/>
</dbReference>
<dbReference type="InterPro" id="IPR015152">
    <property type="entry name" value="Growth/epo_recpt_lig-bind"/>
</dbReference>
<evidence type="ECO:0000256" key="14">
    <source>
        <dbReference type="SAM" id="MobiDB-lite"/>
    </source>
</evidence>
<dbReference type="SUPFAM" id="SSF49265">
    <property type="entry name" value="Fibronectin type III"/>
    <property type="match status" value="2"/>
</dbReference>
<evidence type="ECO:0000256" key="8">
    <source>
        <dbReference type="ARBA" id="ARBA00022833"/>
    </source>
</evidence>
<feature type="transmembrane region" description="Helical" evidence="15">
    <location>
        <begin position="271"/>
        <end position="293"/>
    </location>
</feature>
<gene>
    <name evidence="17" type="primary">prlr_0</name>
    <name evidence="17" type="ORF">N1851_018439</name>
</gene>
<dbReference type="InterPro" id="IPR013783">
    <property type="entry name" value="Ig-like_fold"/>
</dbReference>
<keyword evidence="10 15" id="KW-0472">Membrane</keyword>
<reference evidence="17" key="1">
    <citation type="journal article" date="2023" name="Front. Mar. Sci.">
        <title>A new Merluccius polli reference genome to investigate the effects of global change in West African waters.</title>
        <authorList>
            <person name="Mateo J.L."/>
            <person name="Blanco-Fernandez C."/>
            <person name="Garcia-Vazquez E."/>
            <person name="Machado-Schiaffino G."/>
        </authorList>
    </citation>
    <scope>NUCLEOTIDE SEQUENCE</scope>
    <source>
        <strain evidence="17">C29</strain>
        <tissue evidence="17">Fin</tissue>
    </source>
</reference>
<evidence type="ECO:0000256" key="3">
    <source>
        <dbReference type="ARBA" id="ARBA00019818"/>
    </source>
</evidence>
<dbReference type="Proteomes" id="UP001174136">
    <property type="component" value="Unassembled WGS sequence"/>
</dbReference>
<evidence type="ECO:0000256" key="7">
    <source>
        <dbReference type="ARBA" id="ARBA00022737"/>
    </source>
</evidence>
<dbReference type="GO" id="GO:0046872">
    <property type="term" value="F:metal ion binding"/>
    <property type="evidence" value="ECO:0007669"/>
    <property type="project" value="UniProtKB-KW"/>
</dbReference>
<dbReference type="Pfam" id="PF09067">
    <property type="entry name" value="EpoR_lig-bind"/>
    <property type="match status" value="1"/>
</dbReference>
<dbReference type="PANTHER" id="PTHR23037">
    <property type="entry name" value="CYTOKINE RECEPTOR"/>
    <property type="match status" value="1"/>
</dbReference>
<evidence type="ECO:0000256" key="13">
    <source>
        <dbReference type="ARBA" id="ARBA00023180"/>
    </source>
</evidence>
<feature type="domain" description="Fibronectin type-III" evidence="16">
    <location>
        <begin position="64"/>
        <end position="165"/>
    </location>
</feature>
<dbReference type="PROSITE" id="PS01352">
    <property type="entry name" value="HEMATOPO_REC_L_F1"/>
    <property type="match status" value="1"/>
</dbReference>
<keyword evidence="8" id="KW-0862">Zinc</keyword>
<comment type="caution">
    <text evidence="17">The sequence shown here is derived from an EMBL/GenBank/DDBJ whole genome shotgun (WGS) entry which is preliminary data.</text>
</comment>
<dbReference type="EMBL" id="JAOPHQ010003414">
    <property type="protein sequence ID" value="KAK0143464.1"/>
    <property type="molecule type" value="Genomic_DNA"/>
</dbReference>
<evidence type="ECO:0000256" key="12">
    <source>
        <dbReference type="ARBA" id="ARBA00023170"/>
    </source>
</evidence>
<dbReference type="InterPro" id="IPR036116">
    <property type="entry name" value="FN3_sf"/>
</dbReference>
<keyword evidence="9 15" id="KW-1133">Transmembrane helix</keyword>
<dbReference type="Gene3D" id="2.60.40.10">
    <property type="entry name" value="Immunoglobulins"/>
    <property type="match status" value="2"/>
</dbReference>